<sequence>MKQHRYRIQVEYLQDPKGQPVSRAPLSVEVGNHDDIFHIVELMRARGDFEPDTATAFALGLKLFSEVMLEHKDHVLFEEFRPHFVQFMKQLKGKK</sequence>
<organism evidence="1 2">
    <name type="scientific">Pseudomonas turukhanskensis</name>
    <dbReference type="NCBI Taxonomy" id="1806536"/>
    <lineage>
        <taxon>Bacteria</taxon>
        <taxon>Pseudomonadati</taxon>
        <taxon>Pseudomonadota</taxon>
        <taxon>Gammaproteobacteria</taxon>
        <taxon>Pseudomonadales</taxon>
        <taxon>Pseudomonadaceae</taxon>
        <taxon>Pseudomonas</taxon>
    </lineage>
</organism>
<reference evidence="1" key="2">
    <citation type="submission" date="2023-01" db="EMBL/GenBank/DDBJ databases">
        <authorList>
            <person name="Sun Q."/>
            <person name="Evtushenko L."/>
        </authorList>
    </citation>
    <scope>NUCLEOTIDE SEQUENCE</scope>
    <source>
        <strain evidence="1">VKM B-2935</strain>
    </source>
</reference>
<gene>
    <name evidence="1" type="ORF">GCM10017655_41740</name>
</gene>
<evidence type="ECO:0000313" key="1">
    <source>
        <dbReference type="EMBL" id="GLK91110.1"/>
    </source>
</evidence>
<dbReference type="AlphaFoldDB" id="A0A9W6K7T5"/>
<protein>
    <recommendedName>
        <fullName evidence="3">DUF3861 domain-containing protein</fullName>
    </recommendedName>
</protein>
<evidence type="ECO:0000313" key="2">
    <source>
        <dbReference type="Proteomes" id="UP001143328"/>
    </source>
</evidence>
<name>A0A9W6K7T5_9PSED</name>
<accession>A0A9W6K7T5</accession>
<reference evidence="1" key="1">
    <citation type="journal article" date="2014" name="Int. J. Syst. Evol. Microbiol.">
        <title>Complete genome sequence of Corynebacterium casei LMG S-19264T (=DSM 44701T), isolated from a smear-ripened cheese.</title>
        <authorList>
            <consortium name="US DOE Joint Genome Institute (JGI-PGF)"/>
            <person name="Walter F."/>
            <person name="Albersmeier A."/>
            <person name="Kalinowski J."/>
            <person name="Ruckert C."/>
        </authorList>
    </citation>
    <scope>NUCLEOTIDE SEQUENCE</scope>
    <source>
        <strain evidence="1">VKM B-2935</strain>
    </source>
</reference>
<dbReference type="RefSeq" id="WP_271197353.1">
    <property type="nucleotide sequence ID" value="NZ_BSFN01000017.1"/>
</dbReference>
<dbReference type="Proteomes" id="UP001143328">
    <property type="component" value="Unassembled WGS sequence"/>
</dbReference>
<dbReference type="Pfam" id="PF12977">
    <property type="entry name" value="DUF3861"/>
    <property type="match status" value="1"/>
</dbReference>
<dbReference type="Gene3D" id="3.10.20.850">
    <property type="entry name" value="Protein of unknown function DUF3861"/>
    <property type="match status" value="1"/>
</dbReference>
<evidence type="ECO:0008006" key="3">
    <source>
        <dbReference type="Google" id="ProtNLM"/>
    </source>
</evidence>
<dbReference type="InterPro" id="IPR024476">
    <property type="entry name" value="DUF3861"/>
</dbReference>
<dbReference type="InterPro" id="IPR038194">
    <property type="entry name" value="DUF3861_sf"/>
</dbReference>
<keyword evidence="2" id="KW-1185">Reference proteome</keyword>
<comment type="caution">
    <text evidence="1">The sequence shown here is derived from an EMBL/GenBank/DDBJ whole genome shotgun (WGS) entry which is preliminary data.</text>
</comment>
<proteinExistence type="predicted"/>
<dbReference type="EMBL" id="BSFN01000017">
    <property type="protein sequence ID" value="GLK91110.1"/>
    <property type="molecule type" value="Genomic_DNA"/>
</dbReference>